<protein>
    <submittedName>
        <fullName evidence="2">Uncharacterized protein</fullName>
    </submittedName>
</protein>
<sequence>MHVKVEEKAEEQGTGDVHEQVKDDVQEPEKIAAQENVEAEVQEPSKPEDIPAVDGDVSKPDLILPEDGSLQEASDVMAIAEREVGCGEGEIKFTGFSSCIGVTVRDGTKVKGVHLALIKPDGNPFNKDDAAKVLTSLGTYSEAMIFGQIVFWKNPANQVADAFQVLEEGLKAGATKEDGYKDFQFDDGEYGAEINEDDDFFPTF</sequence>
<organism evidence="2 3">
    <name type="scientific">Pseudovibrio ascidiaceicola</name>
    <dbReference type="NCBI Taxonomy" id="285279"/>
    <lineage>
        <taxon>Bacteria</taxon>
        <taxon>Pseudomonadati</taxon>
        <taxon>Pseudomonadota</taxon>
        <taxon>Alphaproteobacteria</taxon>
        <taxon>Hyphomicrobiales</taxon>
        <taxon>Stappiaceae</taxon>
        <taxon>Pseudovibrio</taxon>
    </lineage>
</organism>
<comment type="caution">
    <text evidence="2">The sequence shown here is derived from an EMBL/GenBank/DDBJ whole genome shotgun (WGS) entry which is preliminary data.</text>
</comment>
<proteinExistence type="predicted"/>
<keyword evidence="3" id="KW-1185">Reference proteome</keyword>
<gene>
    <name evidence="2" type="ORF">SAMN04488518_11852</name>
</gene>
<evidence type="ECO:0000256" key="1">
    <source>
        <dbReference type="SAM" id="MobiDB-lite"/>
    </source>
</evidence>
<dbReference type="EMBL" id="FOSK01000018">
    <property type="protein sequence ID" value="SFL15092.1"/>
    <property type="molecule type" value="Genomic_DNA"/>
</dbReference>
<reference evidence="2 3" key="1">
    <citation type="submission" date="2016-10" db="EMBL/GenBank/DDBJ databases">
        <authorList>
            <person name="Varghese N."/>
            <person name="Submissions S."/>
        </authorList>
    </citation>
    <scope>NUCLEOTIDE SEQUENCE [LARGE SCALE GENOMIC DNA]</scope>
    <source>
        <strain evidence="2 3">DSM 16392</strain>
    </source>
</reference>
<feature type="region of interest" description="Disordered" evidence="1">
    <location>
        <begin position="1"/>
        <end position="58"/>
    </location>
</feature>
<name>A0A1I4FAR4_9HYPH</name>
<feature type="compositionally biased region" description="Basic and acidic residues" evidence="1">
    <location>
        <begin position="1"/>
        <end position="32"/>
    </location>
</feature>
<evidence type="ECO:0000313" key="3">
    <source>
        <dbReference type="Proteomes" id="UP000199598"/>
    </source>
</evidence>
<accession>A0A1I4FAR4</accession>
<dbReference type="Proteomes" id="UP000199598">
    <property type="component" value="Unassembled WGS sequence"/>
</dbReference>
<evidence type="ECO:0000313" key="2">
    <source>
        <dbReference type="EMBL" id="SFL15092.1"/>
    </source>
</evidence>